<sequence length="104" mass="11471">MALTQDILDLAAKGPAGLEEPERLALLQAAEKLTRALESPFEKFWRLFFALYDPVAIRLAVDLELVDITLANDGPITATKLADKSKADVELIRKPPTLDLQTLN</sequence>
<proteinExistence type="predicted"/>
<name>A0ACC2HY98_9PLEO</name>
<keyword evidence="2" id="KW-1185">Reference proteome</keyword>
<organism evidence="1 2">
    <name type="scientific">Boeremia exigua</name>
    <dbReference type="NCBI Taxonomy" id="749465"/>
    <lineage>
        <taxon>Eukaryota</taxon>
        <taxon>Fungi</taxon>
        <taxon>Dikarya</taxon>
        <taxon>Ascomycota</taxon>
        <taxon>Pezizomycotina</taxon>
        <taxon>Dothideomycetes</taxon>
        <taxon>Pleosporomycetidae</taxon>
        <taxon>Pleosporales</taxon>
        <taxon>Pleosporineae</taxon>
        <taxon>Didymellaceae</taxon>
        <taxon>Boeremia</taxon>
    </lineage>
</organism>
<accession>A0ACC2HY98</accession>
<evidence type="ECO:0000313" key="2">
    <source>
        <dbReference type="Proteomes" id="UP001153331"/>
    </source>
</evidence>
<reference evidence="1" key="1">
    <citation type="submission" date="2022-11" db="EMBL/GenBank/DDBJ databases">
        <title>Genome Sequence of Boeremia exigua.</title>
        <authorList>
            <person name="Buettner E."/>
        </authorList>
    </citation>
    <scope>NUCLEOTIDE SEQUENCE</scope>
    <source>
        <strain evidence="1">CU02</strain>
    </source>
</reference>
<gene>
    <name evidence="1" type="ORF">OPT61_g8708</name>
</gene>
<dbReference type="Proteomes" id="UP001153331">
    <property type="component" value="Unassembled WGS sequence"/>
</dbReference>
<evidence type="ECO:0000313" key="1">
    <source>
        <dbReference type="EMBL" id="KAJ8107673.1"/>
    </source>
</evidence>
<comment type="caution">
    <text evidence="1">The sequence shown here is derived from an EMBL/GenBank/DDBJ whole genome shotgun (WGS) entry which is preliminary data.</text>
</comment>
<protein>
    <submittedName>
        <fullName evidence="1">Uncharacterized protein</fullName>
    </submittedName>
</protein>
<dbReference type="EMBL" id="JAPHNI010000880">
    <property type="protein sequence ID" value="KAJ8107673.1"/>
    <property type="molecule type" value="Genomic_DNA"/>
</dbReference>